<evidence type="ECO:0000256" key="2">
    <source>
        <dbReference type="ARBA" id="ARBA00023015"/>
    </source>
</evidence>
<evidence type="ECO:0000313" key="7">
    <source>
        <dbReference type="Proteomes" id="UP000600247"/>
    </source>
</evidence>
<proteinExistence type="predicted"/>
<dbReference type="SUPFAM" id="SSF47413">
    <property type="entry name" value="lambda repressor-like DNA-binding domains"/>
    <property type="match status" value="1"/>
</dbReference>
<dbReference type="PANTHER" id="PTHR30146:SF148">
    <property type="entry name" value="HTH-TYPE TRANSCRIPTIONAL REPRESSOR PURR-RELATED"/>
    <property type="match status" value="1"/>
</dbReference>
<evidence type="ECO:0000313" key="6">
    <source>
        <dbReference type="EMBL" id="GGG87121.1"/>
    </source>
</evidence>
<keyword evidence="1" id="KW-0678">Repressor</keyword>
<accession>A0A917MA21</accession>
<reference evidence="6 7" key="1">
    <citation type="journal article" date="2014" name="Int. J. Syst. Evol. Microbiol.">
        <title>Complete genome sequence of Corynebacterium casei LMG S-19264T (=DSM 44701T), isolated from a smear-ripened cheese.</title>
        <authorList>
            <consortium name="US DOE Joint Genome Institute (JGI-PGF)"/>
            <person name="Walter F."/>
            <person name="Albersmeier A."/>
            <person name="Kalinowski J."/>
            <person name="Ruckert C."/>
        </authorList>
    </citation>
    <scope>NUCLEOTIDE SEQUENCE [LARGE SCALE GENOMIC DNA]</scope>
    <source>
        <strain evidence="6 7">CGMCC 1.15286</strain>
    </source>
</reference>
<comment type="caution">
    <text evidence="6">The sequence shown here is derived from an EMBL/GenBank/DDBJ whole genome shotgun (WGS) entry which is preliminary data.</text>
</comment>
<dbReference type="Gene3D" id="3.40.50.2300">
    <property type="match status" value="2"/>
</dbReference>
<dbReference type="SMART" id="SM00354">
    <property type="entry name" value="HTH_LACI"/>
    <property type="match status" value="1"/>
</dbReference>
<dbReference type="InterPro" id="IPR010982">
    <property type="entry name" value="Lambda_DNA-bd_dom_sf"/>
</dbReference>
<sequence length="340" mass="38001">MKATIKDVAREAKVSIATVSNVINGKDIVKKETREKVTRVIEKLNYVPDQAARTMIRKKTNTIGMVVPSLSNEFWGSLAGNIQRQLLNFGYTLLILTTESDPKVEQISLNTLKERNVDGVIIASLGLGSKADKRYVEALLEWGIPLVSFHPYEKKLTTVWGDYMASSMEVVDHLISLGHTKIAYIGSYLSGIERELGYRNSLMLNRIPVDERLMISGQEEKFEFFSQYGYDCAKKLCKDNVEFTAIFCSNDLIAIGAIKAFEDMGMHVPTDKAVVGFDDINMASLYRPALTTVRQPITEMASSAVTILIEQIEKPDTDHFAKTVTFPMKLIIRESSGAQI</sequence>
<evidence type="ECO:0000256" key="3">
    <source>
        <dbReference type="ARBA" id="ARBA00023125"/>
    </source>
</evidence>
<dbReference type="Pfam" id="PF13377">
    <property type="entry name" value="Peripla_BP_3"/>
    <property type="match status" value="1"/>
</dbReference>
<dbReference type="InterPro" id="IPR000843">
    <property type="entry name" value="HTH_LacI"/>
</dbReference>
<dbReference type="GO" id="GO:0003700">
    <property type="term" value="F:DNA-binding transcription factor activity"/>
    <property type="evidence" value="ECO:0007669"/>
    <property type="project" value="TreeGrafter"/>
</dbReference>
<keyword evidence="3" id="KW-0238">DNA-binding</keyword>
<keyword evidence="4" id="KW-0804">Transcription</keyword>
<evidence type="ECO:0000256" key="4">
    <source>
        <dbReference type="ARBA" id="ARBA00023163"/>
    </source>
</evidence>
<dbReference type="SUPFAM" id="SSF53822">
    <property type="entry name" value="Periplasmic binding protein-like I"/>
    <property type="match status" value="1"/>
</dbReference>
<dbReference type="GO" id="GO:0000976">
    <property type="term" value="F:transcription cis-regulatory region binding"/>
    <property type="evidence" value="ECO:0007669"/>
    <property type="project" value="TreeGrafter"/>
</dbReference>
<feature type="domain" description="HTH lacI-type" evidence="5">
    <location>
        <begin position="3"/>
        <end position="57"/>
    </location>
</feature>
<dbReference type="Gene3D" id="1.10.260.40">
    <property type="entry name" value="lambda repressor-like DNA-binding domains"/>
    <property type="match status" value="1"/>
</dbReference>
<dbReference type="PRINTS" id="PR00036">
    <property type="entry name" value="HTHLACI"/>
</dbReference>
<dbReference type="Proteomes" id="UP000600247">
    <property type="component" value="Unassembled WGS sequence"/>
</dbReference>
<dbReference type="InterPro" id="IPR028082">
    <property type="entry name" value="Peripla_BP_I"/>
</dbReference>
<dbReference type="RefSeq" id="WP_188892580.1">
    <property type="nucleotide sequence ID" value="NZ_BMHY01000017.1"/>
</dbReference>
<dbReference type="AlphaFoldDB" id="A0A917MA21"/>
<evidence type="ECO:0000256" key="1">
    <source>
        <dbReference type="ARBA" id="ARBA00022491"/>
    </source>
</evidence>
<evidence type="ECO:0000259" key="5">
    <source>
        <dbReference type="PROSITE" id="PS50932"/>
    </source>
</evidence>
<name>A0A917MA21_9BACL</name>
<dbReference type="PROSITE" id="PS00356">
    <property type="entry name" value="HTH_LACI_1"/>
    <property type="match status" value="1"/>
</dbReference>
<protein>
    <submittedName>
        <fullName evidence="6">LacI family transcriptional regulator</fullName>
    </submittedName>
</protein>
<dbReference type="EMBL" id="BMHY01000017">
    <property type="protein sequence ID" value="GGG87121.1"/>
    <property type="molecule type" value="Genomic_DNA"/>
</dbReference>
<dbReference type="Pfam" id="PF00356">
    <property type="entry name" value="LacI"/>
    <property type="match status" value="1"/>
</dbReference>
<keyword evidence="7" id="KW-1185">Reference proteome</keyword>
<dbReference type="PROSITE" id="PS50932">
    <property type="entry name" value="HTH_LACI_2"/>
    <property type="match status" value="1"/>
</dbReference>
<dbReference type="InterPro" id="IPR046335">
    <property type="entry name" value="LacI/GalR-like_sensor"/>
</dbReference>
<organism evidence="6 7">
    <name type="scientific">Paenibacillus radicis</name>
    <name type="common">ex Gao et al. 2016</name>
    <dbReference type="NCBI Taxonomy" id="1737354"/>
    <lineage>
        <taxon>Bacteria</taxon>
        <taxon>Bacillati</taxon>
        <taxon>Bacillota</taxon>
        <taxon>Bacilli</taxon>
        <taxon>Bacillales</taxon>
        <taxon>Paenibacillaceae</taxon>
        <taxon>Paenibacillus</taxon>
    </lineage>
</organism>
<dbReference type="PANTHER" id="PTHR30146">
    <property type="entry name" value="LACI-RELATED TRANSCRIPTIONAL REPRESSOR"/>
    <property type="match status" value="1"/>
</dbReference>
<keyword evidence="2" id="KW-0805">Transcription regulation</keyword>
<dbReference type="CDD" id="cd06267">
    <property type="entry name" value="PBP1_LacI_sugar_binding-like"/>
    <property type="match status" value="1"/>
</dbReference>
<dbReference type="CDD" id="cd01392">
    <property type="entry name" value="HTH_LacI"/>
    <property type="match status" value="1"/>
</dbReference>
<gene>
    <name evidence="6" type="ORF">GCM10010918_51740</name>
</gene>